<gene>
    <name evidence="7" type="ORF">KME15_06280</name>
</gene>
<evidence type="ECO:0000256" key="6">
    <source>
        <dbReference type="SAM" id="Phobius"/>
    </source>
</evidence>
<evidence type="ECO:0000313" key="7">
    <source>
        <dbReference type="EMBL" id="MBW4658262.1"/>
    </source>
</evidence>
<dbReference type="AlphaFoldDB" id="A0A951Q8L2"/>
<feature type="transmembrane region" description="Helical" evidence="6">
    <location>
        <begin position="269"/>
        <end position="289"/>
    </location>
</feature>
<organism evidence="7 8">
    <name type="scientific">Drouetiella hepatica Uher 2000/2452</name>
    <dbReference type="NCBI Taxonomy" id="904376"/>
    <lineage>
        <taxon>Bacteria</taxon>
        <taxon>Bacillati</taxon>
        <taxon>Cyanobacteriota</taxon>
        <taxon>Cyanophyceae</taxon>
        <taxon>Oculatellales</taxon>
        <taxon>Oculatellaceae</taxon>
        <taxon>Drouetiella</taxon>
    </lineage>
</organism>
<feature type="transmembrane region" description="Helical" evidence="6">
    <location>
        <begin position="378"/>
        <end position="400"/>
    </location>
</feature>
<keyword evidence="4 6" id="KW-1133">Transmembrane helix</keyword>
<evidence type="ECO:0000256" key="3">
    <source>
        <dbReference type="ARBA" id="ARBA00022692"/>
    </source>
</evidence>
<sequence length="430" mass="47379">MSEHSSSFQKLSLRSNFSWTFVGNVVYAGCQWAMLVILVKLSTPENVGQFTLGLAVTTPIILFSNLQLRPIQATDVKRRFSFSNYLALRIITTIAAFFAIVSLIFIIGYEKNTAFVILLIGLAKSIESISDVYYGLLQQHERMDWIAISMILKGILSLLFLGVTVFLTRSIVFGSLALAIAWTIALIVYDIPKGQSVATRKPTEIHDSSKQVSKRIPQGKIGSWFQPEVLSKLALFALPLGFAMTLISLNSNIPRYFVERYLGQGKLGIFSAIAYLQIAGLTVITALGQSASPRLAQHYVEGQHRAFKQLMIKLLAIASVLGGLGILAAYFAGEEILTLLYRPEYSKDIDVFTWVMAASALSYVASILGYAATAKRRIYYQPVILCTSLIVSLLTCYLFIPNYGLLGASVSMVLTSAVTLFGYLLIVIKD</sequence>
<evidence type="ECO:0000256" key="1">
    <source>
        <dbReference type="ARBA" id="ARBA00004651"/>
    </source>
</evidence>
<dbReference type="InterPro" id="IPR002797">
    <property type="entry name" value="Polysacc_synth"/>
</dbReference>
<comment type="subcellular location">
    <subcellularLocation>
        <location evidence="1">Cell membrane</location>
        <topology evidence="1">Multi-pass membrane protein</topology>
    </subcellularLocation>
</comment>
<dbReference type="GO" id="GO:0005886">
    <property type="term" value="C:plasma membrane"/>
    <property type="evidence" value="ECO:0007669"/>
    <property type="project" value="UniProtKB-SubCell"/>
</dbReference>
<keyword evidence="3 6" id="KW-0812">Transmembrane</keyword>
<evidence type="ECO:0000256" key="4">
    <source>
        <dbReference type="ARBA" id="ARBA00022989"/>
    </source>
</evidence>
<comment type="caution">
    <text evidence="7">The sequence shown here is derived from an EMBL/GenBank/DDBJ whole genome shotgun (WGS) entry which is preliminary data.</text>
</comment>
<feature type="transmembrane region" description="Helical" evidence="6">
    <location>
        <begin position="310"/>
        <end position="331"/>
    </location>
</feature>
<feature type="transmembrane region" description="Helical" evidence="6">
    <location>
        <begin position="21"/>
        <end position="41"/>
    </location>
</feature>
<dbReference type="Pfam" id="PF01943">
    <property type="entry name" value="Polysacc_synt"/>
    <property type="match status" value="1"/>
</dbReference>
<feature type="transmembrane region" description="Helical" evidence="6">
    <location>
        <begin position="113"/>
        <end position="133"/>
    </location>
</feature>
<keyword evidence="2" id="KW-1003">Cell membrane</keyword>
<accession>A0A951Q8L2</accession>
<dbReference type="Proteomes" id="UP000757435">
    <property type="component" value="Unassembled WGS sequence"/>
</dbReference>
<dbReference type="PANTHER" id="PTHR30250">
    <property type="entry name" value="PST FAMILY PREDICTED COLANIC ACID TRANSPORTER"/>
    <property type="match status" value="1"/>
</dbReference>
<dbReference type="InterPro" id="IPR050833">
    <property type="entry name" value="Poly_Biosynth_Transport"/>
</dbReference>
<reference evidence="7" key="2">
    <citation type="journal article" date="2022" name="Microbiol. Resour. Announc.">
        <title>Metagenome Sequencing to Explore Phylogenomics of Terrestrial Cyanobacteria.</title>
        <authorList>
            <person name="Ward R.D."/>
            <person name="Stajich J.E."/>
            <person name="Johansen J.R."/>
            <person name="Huntemann M."/>
            <person name="Clum A."/>
            <person name="Foster B."/>
            <person name="Foster B."/>
            <person name="Roux S."/>
            <person name="Palaniappan K."/>
            <person name="Varghese N."/>
            <person name="Mukherjee S."/>
            <person name="Reddy T.B.K."/>
            <person name="Daum C."/>
            <person name="Copeland A."/>
            <person name="Chen I.A."/>
            <person name="Ivanova N.N."/>
            <person name="Kyrpides N.C."/>
            <person name="Shapiro N."/>
            <person name="Eloe-Fadrosh E.A."/>
            <person name="Pietrasiak N."/>
        </authorList>
    </citation>
    <scope>NUCLEOTIDE SEQUENCE</scope>
    <source>
        <strain evidence="7">UHER 2000/2452</strain>
    </source>
</reference>
<evidence type="ECO:0000256" key="2">
    <source>
        <dbReference type="ARBA" id="ARBA00022475"/>
    </source>
</evidence>
<reference evidence="7" key="1">
    <citation type="submission" date="2021-05" db="EMBL/GenBank/DDBJ databases">
        <authorList>
            <person name="Pietrasiak N."/>
            <person name="Ward R."/>
            <person name="Stajich J.E."/>
            <person name="Kurbessoian T."/>
        </authorList>
    </citation>
    <scope>NUCLEOTIDE SEQUENCE</scope>
    <source>
        <strain evidence="7">UHER 2000/2452</strain>
    </source>
</reference>
<dbReference type="EMBL" id="JAHHHD010000004">
    <property type="protein sequence ID" value="MBW4658262.1"/>
    <property type="molecule type" value="Genomic_DNA"/>
</dbReference>
<feature type="transmembrane region" description="Helical" evidence="6">
    <location>
        <begin position="145"/>
        <end position="165"/>
    </location>
</feature>
<protein>
    <submittedName>
        <fullName evidence="7">Oligosaccharide flippase family protein</fullName>
    </submittedName>
</protein>
<proteinExistence type="predicted"/>
<feature type="transmembrane region" description="Helical" evidence="6">
    <location>
        <begin position="406"/>
        <end position="428"/>
    </location>
</feature>
<evidence type="ECO:0000313" key="8">
    <source>
        <dbReference type="Proteomes" id="UP000757435"/>
    </source>
</evidence>
<feature type="transmembrane region" description="Helical" evidence="6">
    <location>
        <begin position="171"/>
        <end position="191"/>
    </location>
</feature>
<name>A0A951Q8L2_9CYAN</name>
<dbReference type="PANTHER" id="PTHR30250:SF11">
    <property type="entry name" value="O-ANTIGEN TRANSPORTER-RELATED"/>
    <property type="match status" value="1"/>
</dbReference>
<feature type="transmembrane region" description="Helical" evidence="6">
    <location>
        <begin position="229"/>
        <end position="249"/>
    </location>
</feature>
<keyword evidence="5 6" id="KW-0472">Membrane</keyword>
<evidence type="ECO:0000256" key="5">
    <source>
        <dbReference type="ARBA" id="ARBA00023136"/>
    </source>
</evidence>
<feature type="transmembrane region" description="Helical" evidence="6">
    <location>
        <begin position="86"/>
        <end position="107"/>
    </location>
</feature>
<feature type="transmembrane region" description="Helical" evidence="6">
    <location>
        <begin position="47"/>
        <end position="66"/>
    </location>
</feature>
<feature type="transmembrane region" description="Helical" evidence="6">
    <location>
        <begin position="351"/>
        <end position="371"/>
    </location>
</feature>